<keyword evidence="6 9" id="KW-0472">Membrane</keyword>
<feature type="transmembrane region" description="Helical" evidence="9">
    <location>
        <begin position="34"/>
        <end position="55"/>
    </location>
</feature>
<feature type="transmembrane region" description="Helical" evidence="9">
    <location>
        <begin position="134"/>
        <end position="151"/>
    </location>
</feature>
<keyword evidence="2" id="KW-1003">Cell membrane</keyword>
<accession>A0A0B2ARE4</accession>
<evidence type="ECO:0000256" key="9">
    <source>
        <dbReference type="SAM" id="Phobius"/>
    </source>
</evidence>
<feature type="region of interest" description="Disordered" evidence="8">
    <location>
        <begin position="433"/>
        <end position="470"/>
    </location>
</feature>
<dbReference type="InterPro" id="IPR018584">
    <property type="entry name" value="GT87"/>
</dbReference>
<reference evidence="10 11" key="1">
    <citation type="submission" date="2014-09" db="EMBL/GenBank/DDBJ databases">
        <title>Genome sequence of Sinomonas sp. MUSC 117.</title>
        <authorList>
            <person name="Lee L.-H."/>
        </authorList>
    </citation>
    <scope>NUCLEOTIDE SEQUENCE [LARGE SCALE GENOMIC DNA]</scope>
    <source>
        <strain evidence="10 11">MUSC 117</strain>
    </source>
</reference>
<dbReference type="PIRSF" id="PIRSF010361">
    <property type="entry name" value="UCP010361"/>
    <property type="match status" value="1"/>
</dbReference>
<comment type="caution">
    <text evidence="10">The sequence shown here is derived from an EMBL/GenBank/DDBJ whole genome shotgun (WGS) entry which is preliminary data.</text>
</comment>
<dbReference type="InterPro" id="IPR016570">
    <property type="entry name" value="UCP010361"/>
</dbReference>
<evidence type="ECO:0000256" key="8">
    <source>
        <dbReference type="SAM" id="MobiDB-lite"/>
    </source>
</evidence>
<evidence type="ECO:0000256" key="1">
    <source>
        <dbReference type="ARBA" id="ARBA00004651"/>
    </source>
</evidence>
<dbReference type="Pfam" id="PF09594">
    <property type="entry name" value="GT87"/>
    <property type="match status" value="1"/>
</dbReference>
<dbReference type="GO" id="GO:0016758">
    <property type="term" value="F:hexosyltransferase activity"/>
    <property type="evidence" value="ECO:0007669"/>
    <property type="project" value="InterPro"/>
</dbReference>
<gene>
    <name evidence="10" type="ORF">LK10_05520</name>
</gene>
<feature type="transmembrane region" description="Helical" evidence="9">
    <location>
        <begin position="402"/>
        <end position="426"/>
    </location>
</feature>
<dbReference type="Proteomes" id="UP000030982">
    <property type="component" value="Unassembled WGS sequence"/>
</dbReference>
<evidence type="ECO:0000256" key="7">
    <source>
        <dbReference type="ARBA" id="ARBA00024033"/>
    </source>
</evidence>
<dbReference type="EMBL" id="JTDL01000079">
    <property type="protein sequence ID" value="KHL04443.1"/>
    <property type="molecule type" value="Genomic_DNA"/>
</dbReference>
<evidence type="ECO:0000256" key="5">
    <source>
        <dbReference type="ARBA" id="ARBA00022989"/>
    </source>
</evidence>
<keyword evidence="5 9" id="KW-1133">Transmembrane helix</keyword>
<dbReference type="GO" id="GO:0005886">
    <property type="term" value="C:plasma membrane"/>
    <property type="evidence" value="ECO:0007669"/>
    <property type="project" value="UniProtKB-SubCell"/>
</dbReference>
<evidence type="ECO:0000256" key="2">
    <source>
        <dbReference type="ARBA" id="ARBA00022475"/>
    </source>
</evidence>
<keyword evidence="3" id="KW-0808">Transferase</keyword>
<evidence type="ECO:0000256" key="3">
    <source>
        <dbReference type="ARBA" id="ARBA00022679"/>
    </source>
</evidence>
<feature type="transmembrane region" description="Helical" evidence="9">
    <location>
        <begin position="199"/>
        <end position="227"/>
    </location>
</feature>
<protein>
    <submittedName>
        <fullName evidence="10">Membrane protein</fullName>
    </submittedName>
</protein>
<feature type="transmembrane region" description="Helical" evidence="9">
    <location>
        <begin position="367"/>
        <end position="387"/>
    </location>
</feature>
<evidence type="ECO:0000256" key="4">
    <source>
        <dbReference type="ARBA" id="ARBA00022692"/>
    </source>
</evidence>
<feature type="transmembrane region" description="Helical" evidence="9">
    <location>
        <begin position="163"/>
        <end position="193"/>
    </location>
</feature>
<name>A0A0B2ARE4_9MICC</name>
<keyword evidence="11" id="KW-1185">Reference proteome</keyword>
<feature type="transmembrane region" description="Helical" evidence="9">
    <location>
        <begin position="103"/>
        <end position="122"/>
    </location>
</feature>
<keyword evidence="4 9" id="KW-0812">Transmembrane</keyword>
<dbReference type="AlphaFoldDB" id="A0A0B2ARE4"/>
<evidence type="ECO:0000313" key="10">
    <source>
        <dbReference type="EMBL" id="KHL04443.1"/>
    </source>
</evidence>
<evidence type="ECO:0000256" key="6">
    <source>
        <dbReference type="ARBA" id="ARBA00023136"/>
    </source>
</evidence>
<evidence type="ECO:0000313" key="11">
    <source>
        <dbReference type="Proteomes" id="UP000030982"/>
    </source>
</evidence>
<feature type="transmembrane region" description="Helical" evidence="9">
    <location>
        <begin position="327"/>
        <end position="346"/>
    </location>
</feature>
<sequence>MSPSRNDPLVHTLSEAVGGPIGNHAAPGLIRSGWWTVELVLIILTVIAAIGGVLIKGYCQAVGWNPPTEFYATCYSDFPTLFKERGLADGVLPLFSHSALFEYPVITSLIAGFTALLVPGVGATDARATTYFDINAILVAVMWLITVIATARSNPRRPWDAAFVALAPGIILSGFINWDMWAVALLALGLLAFSRNHPALAGAAIGLGTATKFYPVLVLGVFVLLALRTGRWRQTLVTIGSAVIAWFVVDFPAAIANPRDWSFFFAYSTDRDPSFSSAYYSWNLLADRMHLAKLSAATTNTIFVVAFGLCCLAIAFIALHAPRRPRVAQLAFLVVAAFILTGKVYSPQYVVWLIPLFALARPRWRDFLVWMAGEALHWVAVWMYIGWTTSNGPVQNNIDTPYYVLAVVVHMITLLYVCLHVVADIYDPATDPIRRSREDDPQGGAFDGAPDRWTLASLWKPRQPAESSAP</sequence>
<comment type="similarity">
    <text evidence="7">Belongs to the glycosyltransferase 87 family.</text>
</comment>
<organism evidence="10 11">
    <name type="scientific">Sinomonas humi</name>
    <dbReference type="NCBI Taxonomy" id="1338436"/>
    <lineage>
        <taxon>Bacteria</taxon>
        <taxon>Bacillati</taxon>
        <taxon>Actinomycetota</taxon>
        <taxon>Actinomycetes</taxon>
        <taxon>Micrococcales</taxon>
        <taxon>Micrococcaceae</taxon>
        <taxon>Sinomonas</taxon>
    </lineage>
</organism>
<proteinExistence type="inferred from homology"/>
<dbReference type="STRING" id="1338436.LK10_05520"/>
<feature type="transmembrane region" description="Helical" evidence="9">
    <location>
        <begin position="297"/>
        <end position="321"/>
    </location>
</feature>
<comment type="subcellular location">
    <subcellularLocation>
        <location evidence="1">Cell membrane</location>
        <topology evidence="1">Multi-pass membrane protein</topology>
    </subcellularLocation>
</comment>